<name>A0AAJ6QUN6_9ACAR</name>
<keyword evidence="6 10" id="KW-0863">Zinc-finger</keyword>
<dbReference type="Pfam" id="PF25563">
    <property type="entry name" value="TPR_SYVN1_N"/>
    <property type="match status" value="1"/>
</dbReference>
<dbReference type="GO" id="GO:0030968">
    <property type="term" value="P:endoplasmic reticulum unfolded protein response"/>
    <property type="evidence" value="ECO:0007669"/>
    <property type="project" value="TreeGrafter"/>
</dbReference>
<dbReference type="InterPro" id="IPR001841">
    <property type="entry name" value="Znf_RING"/>
</dbReference>
<feature type="transmembrane region" description="Helical" evidence="11">
    <location>
        <begin position="135"/>
        <end position="152"/>
    </location>
</feature>
<feature type="transmembrane region" description="Helical" evidence="11">
    <location>
        <begin position="12"/>
        <end position="36"/>
    </location>
</feature>
<evidence type="ECO:0000256" key="8">
    <source>
        <dbReference type="ARBA" id="ARBA00022989"/>
    </source>
</evidence>
<keyword evidence="9 11" id="KW-0472">Membrane</keyword>
<dbReference type="Proteomes" id="UP000694867">
    <property type="component" value="Unplaced"/>
</dbReference>
<dbReference type="SMART" id="SM00184">
    <property type="entry name" value="RING"/>
    <property type="match status" value="1"/>
</dbReference>
<evidence type="ECO:0000256" key="9">
    <source>
        <dbReference type="ARBA" id="ARBA00023136"/>
    </source>
</evidence>
<accession>A0AAJ6QUN6</accession>
<dbReference type="GO" id="GO:0061630">
    <property type="term" value="F:ubiquitin protein ligase activity"/>
    <property type="evidence" value="ECO:0007669"/>
    <property type="project" value="TreeGrafter"/>
</dbReference>
<dbReference type="Pfam" id="PF13639">
    <property type="entry name" value="zf-RING_2"/>
    <property type="match status" value="1"/>
</dbReference>
<dbReference type="GeneID" id="100903132"/>
<dbReference type="KEGG" id="goe:100903132"/>
<sequence>MLAVWNVLSTIFYGVLTLLSLPTFWCVMFVLLFETFISMCDVLLKLLGCLLQQMVFGELRLHDDSLGKDRLWNFVFYKFIFVFGVLNVSQAEAIVSWGAWFSLLGFLHLLTQLCQDRFDYISVPTQLPRGTHVRIVALLLGLLTACGFLHVAAYNHARNKGFNYFLLVDAEVFLISVKVAYAFVRYGVHMWETFAERTASDRRAEVSYYLELGLQLSILGVEFLHDLHMVIWGNVFLSMASVVISMRLHSTFTELKRRIGKHQHYARISQLLVGRYPSATADQLDDPCAICWENMHSARVLPCRHLFHETCLRSWLEQDISCPTCRLHLDIEKKHPKLEAANPDVDDDAPNVPGTSQHVFHFDGSRFISWLPTVSVELSTSPVVLEEFQRTE</sequence>
<dbReference type="RefSeq" id="XP_003744525.1">
    <property type="nucleotide sequence ID" value="XM_003744477.2"/>
</dbReference>
<keyword evidence="13" id="KW-1185">Reference proteome</keyword>
<feature type="transmembrane region" description="Helical" evidence="11">
    <location>
        <begin position="230"/>
        <end position="248"/>
    </location>
</feature>
<evidence type="ECO:0000256" key="2">
    <source>
        <dbReference type="ARBA" id="ARBA00004906"/>
    </source>
</evidence>
<evidence type="ECO:0000256" key="4">
    <source>
        <dbReference type="ARBA" id="ARBA00022692"/>
    </source>
</evidence>
<evidence type="ECO:0000256" key="7">
    <source>
        <dbReference type="ARBA" id="ARBA00022833"/>
    </source>
</evidence>
<evidence type="ECO:0000256" key="11">
    <source>
        <dbReference type="SAM" id="Phobius"/>
    </source>
</evidence>
<keyword evidence="8 11" id="KW-1133">Transmembrane helix</keyword>
<organism evidence="13 14">
    <name type="scientific">Galendromus occidentalis</name>
    <name type="common">western predatory mite</name>
    <dbReference type="NCBI Taxonomy" id="34638"/>
    <lineage>
        <taxon>Eukaryota</taxon>
        <taxon>Metazoa</taxon>
        <taxon>Ecdysozoa</taxon>
        <taxon>Arthropoda</taxon>
        <taxon>Chelicerata</taxon>
        <taxon>Arachnida</taxon>
        <taxon>Acari</taxon>
        <taxon>Parasitiformes</taxon>
        <taxon>Mesostigmata</taxon>
        <taxon>Gamasina</taxon>
        <taxon>Phytoseioidea</taxon>
        <taxon>Phytoseiidae</taxon>
        <taxon>Typhlodrominae</taxon>
        <taxon>Galendromus</taxon>
    </lineage>
</organism>
<proteinExistence type="predicted"/>
<keyword evidence="4 11" id="KW-0812">Transmembrane</keyword>
<dbReference type="GO" id="GO:0070936">
    <property type="term" value="P:protein K48-linked ubiquitination"/>
    <property type="evidence" value="ECO:0007669"/>
    <property type="project" value="TreeGrafter"/>
</dbReference>
<comment type="pathway">
    <text evidence="2">Protein modification; protein ubiquitination.</text>
</comment>
<feature type="transmembrane region" description="Helical" evidence="11">
    <location>
        <begin position="164"/>
        <end position="186"/>
    </location>
</feature>
<protein>
    <submittedName>
        <fullName evidence="14">E3 ubiquitin-protein ligase AMFR</fullName>
    </submittedName>
</protein>
<dbReference type="GO" id="GO:0008270">
    <property type="term" value="F:zinc ion binding"/>
    <property type="evidence" value="ECO:0007669"/>
    <property type="project" value="UniProtKB-KW"/>
</dbReference>
<dbReference type="PROSITE" id="PS50089">
    <property type="entry name" value="ZF_RING_2"/>
    <property type="match status" value="1"/>
</dbReference>
<evidence type="ECO:0000256" key="5">
    <source>
        <dbReference type="ARBA" id="ARBA00022723"/>
    </source>
</evidence>
<comment type="subcellular location">
    <subcellularLocation>
        <location evidence="1">Membrane</location>
        <topology evidence="1">Multi-pass membrane protein</topology>
    </subcellularLocation>
</comment>
<dbReference type="InterPro" id="IPR013083">
    <property type="entry name" value="Znf_RING/FYVE/PHD"/>
</dbReference>
<dbReference type="GO" id="GO:0005829">
    <property type="term" value="C:cytosol"/>
    <property type="evidence" value="ECO:0007669"/>
    <property type="project" value="TreeGrafter"/>
</dbReference>
<keyword evidence="3" id="KW-0808">Transferase</keyword>
<evidence type="ECO:0000313" key="14">
    <source>
        <dbReference type="RefSeq" id="XP_003744525.1"/>
    </source>
</evidence>
<keyword evidence="5" id="KW-0479">Metal-binding</keyword>
<evidence type="ECO:0000259" key="12">
    <source>
        <dbReference type="PROSITE" id="PS50089"/>
    </source>
</evidence>
<dbReference type="SUPFAM" id="SSF57850">
    <property type="entry name" value="RING/U-box"/>
    <property type="match status" value="1"/>
</dbReference>
<evidence type="ECO:0000256" key="3">
    <source>
        <dbReference type="ARBA" id="ARBA00022679"/>
    </source>
</evidence>
<keyword evidence="7" id="KW-0862">Zinc</keyword>
<dbReference type="Gene3D" id="3.30.40.10">
    <property type="entry name" value="Zinc/RING finger domain, C3HC4 (zinc finger)"/>
    <property type="match status" value="1"/>
</dbReference>
<dbReference type="CDD" id="cd16455">
    <property type="entry name" value="RING-H2_AMFR"/>
    <property type="match status" value="1"/>
</dbReference>
<dbReference type="GO" id="GO:0006511">
    <property type="term" value="P:ubiquitin-dependent protein catabolic process"/>
    <property type="evidence" value="ECO:0007669"/>
    <property type="project" value="TreeGrafter"/>
</dbReference>
<dbReference type="PANTHER" id="PTHR15067:SF5">
    <property type="entry name" value="E3 UBIQUITIN-PROTEIN LIGASE AMFR"/>
    <property type="match status" value="1"/>
</dbReference>
<dbReference type="AlphaFoldDB" id="A0AAJ6QUN6"/>
<dbReference type="GO" id="GO:0000151">
    <property type="term" value="C:ubiquitin ligase complex"/>
    <property type="evidence" value="ECO:0007669"/>
    <property type="project" value="TreeGrafter"/>
</dbReference>
<dbReference type="PANTHER" id="PTHR15067">
    <property type="entry name" value="E3 UBIQUITIN-PROTEIN LIGASE RNF8"/>
    <property type="match status" value="1"/>
</dbReference>
<reference evidence="14" key="1">
    <citation type="submission" date="2025-08" db="UniProtKB">
        <authorList>
            <consortium name="RefSeq"/>
        </authorList>
    </citation>
    <scope>IDENTIFICATION</scope>
</reference>
<feature type="domain" description="RING-type" evidence="12">
    <location>
        <begin position="288"/>
        <end position="326"/>
    </location>
</feature>
<evidence type="ECO:0000256" key="10">
    <source>
        <dbReference type="PROSITE-ProRule" id="PRU00175"/>
    </source>
</evidence>
<gene>
    <name evidence="14" type="primary">LOC100903132</name>
</gene>
<dbReference type="GO" id="GO:0005783">
    <property type="term" value="C:endoplasmic reticulum"/>
    <property type="evidence" value="ECO:0007669"/>
    <property type="project" value="TreeGrafter"/>
</dbReference>
<evidence type="ECO:0000256" key="1">
    <source>
        <dbReference type="ARBA" id="ARBA00004141"/>
    </source>
</evidence>
<evidence type="ECO:0000313" key="13">
    <source>
        <dbReference type="Proteomes" id="UP000694867"/>
    </source>
</evidence>
<dbReference type="InterPro" id="IPR057992">
    <property type="entry name" value="TPR_SYVN1_N"/>
</dbReference>
<evidence type="ECO:0000256" key="6">
    <source>
        <dbReference type="ARBA" id="ARBA00022771"/>
    </source>
</evidence>